<dbReference type="GO" id="GO:0051056">
    <property type="term" value="P:regulation of small GTPase mediated signal transduction"/>
    <property type="evidence" value="ECO:0007669"/>
    <property type="project" value="InterPro"/>
</dbReference>
<dbReference type="Proteomes" id="UP000694892">
    <property type="component" value="Chromosome 9_10S"/>
</dbReference>
<proteinExistence type="predicted"/>
<gene>
    <name evidence="1" type="ORF">XELAEV_18046633mg</name>
</gene>
<dbReference type="GO" id="GO:0005096">
    <property type="term" value="F:GTPase activator activity"/>
    <property type="evidence" value="ECO:0007669"/>
    <property type="project" value="InterPro"/>
</dbReference>
<dbReference type="PANTHER" id="PTHR21344">
    <property type="entry name" value="RAL GTPASE-ACTIVATING PROTEIN SUBUNIT BETA"/>
    <property type="match status" value="1"/>
</dbReference>
<dbReference type="EMBL" id="CM004483">
    <property type="protein sequence ID" value="OCT60608.1"/>
    <property type="molecule type" value="Genomic_DNA"/>
</dbReference>
<sequence>MGPETKVAVVLLEQYDDLENFPLPDLAAETSTGIETTTNSSTSIRNSLPVICIHPLYTGLFRVKVHGASGKFNMVIPLVDGMVVSRRALGFLIRQTVIKICRWKRLESDSYNTPHVRQKQKITDIVNKYRNRQLEPEFYTILFHDVGRKSCTP</sequence>
<evidence type="ECO:0000313" key="2">
    <source>
        <dbReference type="Proteomes" id="UP000694892"/>
    </source>
</evidence>
<accession>A0A974BTM4</accession>
<reference evidence="2" key="1">
    <citation type="journal article" date="2016" name="Nature">
        <title>Genome evolution in the allotetraploid frog Xenopus laevis.</title>
        <authorList>
            <person name="Session A.M."/>
            <person name="Uno Y."/>
            <person name="Kwon T."/>
            <person name="Chapman J.A."/>
            <person name="Toyoda A."/>
            <person name="Takahashi S."/>
            <person name="Fukui A."/>
            <person name="Hikosaka A."/>
            <person name="Suzuki A."/>
            <person name="Kondo M."/>
            <person name="van Heeringen S.J."/>
            <person name="Quigley I."/>
            <person name="Heinz S."/>
            <person name="Ogino H."/>
            <person name="Ochi H."/>
            <person name="Hellsten U."/>
            <person name="Lyons J.B."/>
            <person name="Simakov O."/>
            <person name="Putnam N."/>
            <person name="Stites J."/>
            <person name="Kuroki Y."/>
            <person name="Tanaka T."/>
            <person name="Michiue T."/>
            <person name="Watanabe M."/>
            <person name="Bogdanovic O."/>
            <person name="Lister R."/>
            <person name="Georgiou G."/>
            <person name="Paranjpe S.S."/>
            <person name="van Kruijsbergen I."/>
            <person name="Shu S."/>
            <person name="Carlson J."/>
            <person name="Kinoshita T."/>
            <person name="Ohta Y."/>
            <person name="Mawaribuchi S."/>
            <person name="Jenkins J."/>
            <person name="Grimwood J."/>
            <person name="Schmutz J."/>
            <person name="Mitros T."/>
            <person name="Mozaffari S.V."/>
            <person name="Suzuki Y."/>
            <person name="Haramoto Y."/>
            <person name="Yamamoto T.S."/>
            <person name="Takagi C."/>
            <person name="Heald R."/>
            <person name="Miller K."/>
            <person name="Haudenschild C."/>
            <person name="Kitzman J."/>
            <person name="Nakayama T."/>
            <person name="Izutsu Y."/>
            <person name="Robert J."/>
            <person name="Fortriede J."/>
            <person name="Burns K."/>
            <person name="Lotay V."/>
            <person name="Karimi K."/>
            <person name="Yasuoka Y."/>
            <person name="Dichmann D.S."/>
            <person name="Flajnik M.F."/>
            <person name="Houston D.W."/>
            <person name="Shendure J."/>
            <person name="DuPasquier L."/>
            <person name="Vize P.D."/>
            <person name="Zorn A.M."/>
            <person name="Ito M."/>
            <person name="Marcotte E.M."/>
            <person name="Wallingford J.B."/>
            <person name="Ito Y."/>
            <person name="Asashima M."/>
            <person name="Ueno N."/>
            <person name="Matsuda Y."/>
            <person name="Veenstra G.J."/>
            <person name="Fujiyama A."/>
            <person name="Harland R.M."/>
            <person name="Taira M."/>
            <person name="Rokhsar D.S."/>
        </authorList>
    </citation>
    <scope>NUCLEOTIDE SEQUENCE [LARGE SCALE GENOMIC DNA]</scope>
    <source>
        <strain evidence="2">J</strain>
    </source>
</reference>
<dbReference type="InterPro" id="IPR039930">
    <property type="entry name" value="RALGAPB"/>
</dbReference>
<dbReference type="AlphaFoldDB" id="A0A974BTM4"/>
<dbReference type="SUPFAM" id="SSF111347">
    <property type="entry name" value="Rap/Ran-GAP"/>
    <property type="match status" value="1"/>
</dbReference>
<dbReference type="PANTHER" id="PTHR21344:SF1">
    <property type="entry name" value="RAL GTPASE-ACTIVATING PROTEIN SUBUNIT BETA"/>
    <property type="match status" value="1"/>
</dbReference>
<organism evidence="1 2">
    <name type="scientific">Xenopus laevis</name>
    <name type="common">African clawed frog</name>
    <dbReference type="NCBI Taxonomy" id="8355"/>
    <lineage>
        <taxon>Eukaryota</taxon>
        <taxon>Metazoa</taxon>
        <taxon>Chordata</taxon>
        <taxon>Craniata</taxon>
        <taxon>Vertebrata</taxon>
        <taxon>Euteleostomi</taxon>
        <taxon>Amphibia</taxon>
        <taxon>Batrachia</taxon>
        <taxon>Anura</taxon>
        <taxon>Pipoidea</taxon>
        <taxon>Pipidae</taxon>
        <taxon>Xenopodinae</taxon>
        <taxon>Xenopus</taxon>
        <taxon>Xenopus</taxon>
    </lineage>
</organism>
<evidence type="ECO:0000313" key="1">
    <source>
        <dbReference type="EMBL" id="OCT60608.1"/>
    </source>
</evidence>
<name>A0A974BTM4_XENLA</name>
<dbReference type="InterPro" id="IPR035974">
    <property type="entry name" value="Rap/Ran-GAP_sf"/>
</dbReference>
<protein>
    <submittedName>
        <fullName evidence="1">Uncharacterized protein</fullName>
    </submittedName>
</protein>
<dbReference type="OMA" id="MAINGCH"/>